<feature type="domain" description="Ketoreductase" evidence="3">
    <location>
        <begin position="3"/>
        <end position="163"/>
    </location>
</feature>
<dbReference type="Pfam" id="PF00106">
    <property type="entry name" value="adh_short"/>
    <property type="match status" value="1"/>
</dbReference>
<evidence type="ECO:0000313" key="4">
    <source>
        <dbReference type="EMBL" id="TJZ98936.1"/>
    </source>
</evidence>
<sequence length="307" mass="33182">MSHTIIMTGATRGFGRVAVEHILAGSPQARLVLLARGSAGDELASDLSRRGRSVTSIPADLLSLDSVRAAADEVGRRIDEGELPPLRGLVSNAGLLFTNDVTENPDGFEATFAVNVLANHVLIRRLQDRFESPSRIVITVSDAHFGDFRHNKGMMPGPSWKDPALLARISAFPKAETVTAGGIAYSTSKLAAIYLIHEYARRLPRGVDILGYNPGFVPGTGLNRDAGAAVQFVMRTIMPLMALTPLASTQQEAGRHFADVVLGLTPASSGSYVDRTREIRSSAESYDLDREQRLWTAVEDLTRPFTS</sequence>
<comment type="caution">
    <text evidence="4">The sequence shown here is derived from an EMBL/GenBank/DDBJ whole genome shotgun (WGS) entry which is preliminary data.</text>
</comment>
<reference evidence="4 5" key="1">
    <citation type="submission" date="2019-04" db="EMBL/GenBank/DDBJ databases">
        <title>Streptomyces oryziradicis sp. nov., a novel actinomycete isolated from rhizosphere soil of rice (Oryza sativa L.).</title>
        <authorList>
            <person name="Li C."/>
        </authorList>
    </citation>
    <scope>NUCLEOTIDE SEQUENCE [LARGE SCALE GENOMIC DNA]</scope>
    <source>
        <strain evidence="4 5">NEAU-C40</strain>
    </source>
</reference>
<dbReference type="PANTHER" id="PTHR24320">
    <property type="entry name" value="RETINOL DEHYDROGENASE"/>
    <property type="match status" value="1"/>
</dbReference>
<protein>
    <submittedName>
        <fullName evidence="4">SDR family NAD(P)-dependent oxidoreductase</fullName>
    </submittedName>
</protein>
<dbReference type="InterPro" id="IPR036291">
    <property type="entry name" value="NAD(P)-bd_dom_sf"/>
</dbReference>
<dbReference type="EMBL" id="SUMC01000122">
    <property type="protein sequence ID" value="TJZ98936.1"/>
    <property type="molecule type" value="Genomic_DNA"/>
</dbReference>
<gene>
    <name evidence="4" type="ORF">FCI23_47655</name>
</gene>
<keyword evidence="5" id="KW-1185">Reference proteome</keyword>
<dbReference type="OrthoDB" id="3237043at2"/>
<proteinExistence type="inferred from homology"/>
<dbReference type="GO" id="GO:0016491">
    <property type="term" value="F:oxidoreductase activity"/>
    <property type="evidence" value="ECO:0007669"/>
    <property type="project" value="UniProtKB-KW"/>
</dbReference>
<name>A0A4U0RU06_9ACTN</name>
<dbReference type="SMART" id="SM00822">
    <property type="entry name" value="PKS_KR"/>
    <property type="match status" value="1"/>
</dbReference>
<dbReference type="AlphaFoldDB" id="A0A4U0RU06"/>
<organism evidence="4 5">
    <name type="scientific">Actinacidiphila oryziradicis</name>
    <dbReference type="NCBI Taxonomy" id="2571141"/>
    <lineage>
        <taxon>Bacteria</taxon>
        <taxon>Bacillati</taxon>
        <taxon>Actinomycetota</taxon>
        <taxon>Actinomycetes</taxon>
        <taxon>Kitasatosporales</taxon>
        <taxon>Streptomycetaceae</taxon>
        <taxon>Actinacidiphila</taxon>
    </lineage>
</organism>
<dbReference type="Gene3D" id="3.40.50.720">
    <property type="entry name" value="NAD(P)-binding Rossmann-like Domain"/>
    <property type="match status" value="1"/>
</dbReference>
<dbReference type="InterPro" id="IPR002347">
    <property type="entry name" value="SDR_fam"/>
</dbReference>
<evidence type="ECO:0000259" key="3">
    <source>
        <dbReference type="SMART" id="SM00822"/>
    </source>
</evidence>
<keyword evidence="2" id="KW-0560">Oxidoreductase</keyword>
<dbReference type="PRINTS" id="PR00081">
    <property type="entry name" value="GDHRDH"/>
</dbReference>
<dbReference type="PANTHER" id="PTHR24320:SF148">
    <property type="entry name" value="NAD(P)-BINDING ROSSMANN-FOLD SUPERFAMILY PROTEIN"/>
    <property type="match status" value="1"/>
</dbReference>
<dbReference type="Proteomes" id="UP000305778">
    <property type="component" value="Unassembled WGS sequence"/>
</dbReference>
<evidence type="ECO:0000313" key="5">
    <source>
        <dbReference type="Proteomes" id="UP000305778"/>
    </source>
</evidence>
<dbReference type="InterPro" id="IPR057326">
    <property type="entry name" value="KR_dom"/>
</dbReference>
<evidence type="ECO:0000256" key="2">
    <source>
        <dbReference type="ARBA" id="ARBA00023002"/>
    </source>
</evidence>
<comment type="similarity">
    <text evidence="1">Belongs to the short-chain dehydrogenases/reductases (SDR) family.</text>
</comment>
<dbReference type="SUPFAM" id="SSF51735">
    <property type="entry name" value="NAD(P)-binding Rossmann-fold domains"/>
    <property type="match status" value="1"/>
</dbReference>
<evidence type="ECO:0000256" key="1">
    <source>
        <dbReference type="ARBA" id="ARBA00006484"/>
    </source>
</evidence>
<accession>A0A4U0RU06</accession>